<feature type="compositionally biased region" description="Basic residues" evidence="1">
    <location>
        <begin position="138"/>
        <end position="165"/>
    </location>
</feature>
<gene>
    <name evidence="2" type="ORF">PXEA_LOCUS21006</name>
</gene>
<feature type="region of interest" description="Disordered" evidence="1">
    <location>
        <begin position="137"/>
        <end position="326"/>
    </location>
</feature>
<evidence type="ECO:0000313" key="3">
    <source>
        <dbReference type="Proteomes" id="UP000784294"/>
    </source>
</evidence>
<dbReference type="OrthoDB" id="7763451at2759"/>
<dbReference type="EMBL" id="CAAALY010088086">
    <property type="protein sequence ID" value="VEL27566.1"/>
    <property type="molecule type" value="Genomic_DNA"/>
</dbReference>
<protein>
    <submittedName>
        <fullName evidence="2">Uncharacterized protein</fullName>
    </submittedName>
</protein>
<evidence type="ECO:0000256" key="1">
    <source>
        <dbReference type="SAM" id="MobiDB-lite"/>
    </source>
</evidence>
<feature type="compositionally biased region" description="Basic and acidic residues" evidence="1">
    <location>
        <begin position="342"/>
        <end position="351"/>
    </location>
</feature>
<feature type="compositionally biased region" description="Polar residues" evidence="1">
    <location>
        <begin position="309"/>
        <end position="322"/>
    </location>
</feature>
<dbReference type="Proteomes" id="UP000784294">
    <property type="component" value="Unassembled WGS sequence"/>
</dbReference>
<feature type="compositionally biased region" description="Basic and acidic residues" evidence="1">
    <location>
        <begin position="261"/>
        <end position="286"/>
    </location>
</feature>
<name>A0A448X440_9PLAT</name>
<feature type="compositionally biased region" description="Basic and acidic residues" evidence="1">
    <location>
        <begin position="298"/>
        <end position="308"/>
    </location>
</feature>
<feature type="region of interest" description="Disordered" evidence="1">
    <location>
        <begin position="342"/>
        <end position="409"/>
    </location>
</feature>
<organism evidence="2 3">
    <name type="scientific">Protopolystoma xenopodis</name>
    <dbReference type="NCBI Taxonomy" id="117903"/>
    <lineage>
        <taxon>Eukaryota</taxon>
        <taxon>Metazoa</taxon>
        <taxon>Spiralia</taxon>
        <taxon>Lophotrochozoa</taxon>
        <taxon>Platyhelminthes</taxon>
        <taxon>Monogenea</taxon>
        <taxon>Polyopisthocotylea</taxon>
        <taxon>Polystomatidea</taxon>
        <taxon>Polystomatidae</taxon>
        <taxon>Protopolystoma</taxon>
    </lineage>
</organism>
<keyword evidence="3" id="KW-1185">Reference proteome</keyword>
<reference evidence="2" key="1">
    <citation type="submission" date="2018-11" db="EMBL/GenBank/DDBJ databases">
        <authorList>
            <consortium name="Pathogen Informatics"/>
        </authorList>
    </citation>
    <scope>NUCLEOTIDE SEQUENCE</scope>
</reference>
<sequence length="409" mass="45650">MAGADFDRAAYVEFTDQSSVIMVQHSNSAIVKPANNLINVDEIVKRTGSDSGIGPVATAAVGHVLGVLVPDQKGETEENPGIGVVHARDVESRALELVLDQNPAQESDILVPVVIEGIGKGFAPGMLIFLCFNPHPGFRSRGHKRSRRSRSKSARRKSRSRSKANHRSDRRDKEKERAVERPIKDKDRDRGKDRDKERDKRDQDKDREKDKGKREKDRDRDRDRDKERDRGREKDDKKNKSSSRQRSDKESSSRKSASSTDKSKAKNDEPSTEIQRPKKEDKDKIKVVVVVSNQAIDQDYHSVTKIDDQNSPTSESETNSCNADGEISFDADISHLQILKDEDKIEPDGHSNHSGSNGESKRLVVGVKLAGPEDMDIVSPKRPQNDVSSDTLNGTEHFQGSSSSEEIEN</sequence>
<proteinExistence type="predicted"/>
<dbReference type="AlphaFoldDB" id="A0A448X440"/>
<evidence type="ECO:0000313" key="2">
    <source>
        <dbReference type="EMBL" id="VEL27566.1"/>
    </source>
</evidence>
<feature type="compositionally biased region" description="Basic and acidic residues" evidence="1">
    <location>
        <begin position="166"/>
        <end position="253"/>
    </location>
</feature>
<accession>A0A448X440</accession>
<feature type="compositionally biased region" description="Polar residues" evidence="1">
    <location>
        <begin position="385"/>
        <end position="409"/>
    </location>
</feature>
<comment type="caution">
    <text evidence="2">The sequence shown here is derived from an EMBL/GenBank/DDBJ whole genome shotgun (WGS) entry which is preliminary data.</text>
</comment>